<comment type="pathway">
    <text evidence="1">Cofactor biosynthesis; molybdopterin biosynthesis.</text>
</comment>
<dbReference type="InterPro" id="IPR036563">
    <property type="entry name" value="MoaE_sf"/>
</dbReference>
<evidence type="ECO:0000256" key="11">
    <source>
        <dbReference type="ARBA" id="ARBA00049878"/>
    </source>
</evidence>
<dbReference type="PANTHER" id="PTHR23404">
    <property type="entry name" value="MOLYBDOPTERIN SYNTHASE RELATED"/>
    <property type="match status" value="1"/>
</dbReference>
<dbReference type="CDD" id="cd00756">
    <property type="entry name" value="MoaE"/>
    <property type="match status" value="1"/>
</dbReference>
<reference evidence="12 13" key="1">
    <citation type="submission" date="2019-05" db="EMBL/GenBank/DDBJ databases">
        <title>Draft Whole-Genome sequence of the green sulfur bacterium Prosthecochloris vibrioformis DSM 260.</title>
        <authorList>
            <person name="Meyer T.E."/>
            <person name="Kyndt J.A."/>
        </authorList>
    </citation>
    <scope>NUCLEOTIDE SEQUENCE [LARGE SCALE GENOMIC DNA]</scope>
    <source>
        <strain evidence="12 13">DSM 260</strain>
    </source>
</reference>
<evidence type="ECO:0000256" key="7">
    <source>
        <dbReference type="ARBA" id="ARBA00029745"/>
    </source>
</evidence>
<evidence type="ECO:0000256" key="9">
    <source>
        <dbReference type="ARBA" id="ARBA00030781"/>
    </source>
</evidence>
<dbReference type="InterPro" id="IPR003448">
    <property type="entry name" value="Mopterin_biosynth_MoaE"/>
</dbReference>
<dbReference type="AlphaFoldDB" id="A0A5C4S4Z8"/>
<evidence type="ECO:0000256" key="8">
    <source>
        <dbReference type="ARBA" id="ARBA00030407"/>
    </source>
</evidence>
<protein>
    <recommendedName>
        <fullName evidence="4">Molybdopterin synthase catalytic subunit</fullName>
        <ecNumber evidence="3">2.8.1.12</ecNumber>
    </recommendedName>
    <alternativeName>
        <fullName evidence="9">MPT synthase subunit 2</fullName>
    </alternativeName>
    <alternativeName>
        <fullName evidence="7">Molybdenum cofactor biosynthesis protein E</fullName>
    </alternativeName>
    <alternativeName>
        <fullName evidence="8">Molybdopterin-converting factor large subunit</fullName>
    </alternativeName>
    <alternativeName>
        <fullName evidence="10">Molybdopterin-converting factor subunit 2</fullName>
    </alternativeName>
</protein>
<organism evidence="12 13">
    <name type="scientific">Prosthecochloris vibrioformis</name>
    <name type="common">Chlorobium vibrioforme</name>
    <dbReference type="NCBI Taxonomy" id="1098"/>
    <lineage>
        <taxon>Bacteria</taxon>
        <taxon>Pseudomonadati</taxon>
        <taxon>Chlorobiota</taxon>
        <taxon>Chlorobiia</taxon>
        <taxon>Chlorobiales</taxon>
        <taxon>Chlorobiaceae</taxon>
        <taxon>Prosthecochloris</taxon>
    </lineage>
</organism>
<gene>
    <name evidence="12" type="ORF">FGF68_00810</name>
</gene>
<evidence type="ECO:0000256" key="5">
    <source>
        <dbReference type="ARBA" id="ARBA00023150"/>
    </source>
</evidence>
<dbReference type="Pfam" id="PF02391">
    <property type="entry name" value="MoaE"/>
    <property type="match status" value="1"/>
</dbReference>
<sequence length="128" mass="14171">MISAHITIDRIDSWEFDTAASGSLGAELRFNGIVRDMEAGNRIGALHYEHYEGMAEQELRRIAGMAVERFSLEALHCVHRVGSIPVGESAVVVLVRSKHRGESLQALAWFMDELKQVVPIWKVGSSPA</sequence>
<keyword evidence="13" id="KW-1185">Reference proteome</keyword>
<dbReference type="SUPFAM" id="SSF54690">
    <property type="entry name" value="Molybdopterin synthase subunit MoaE"/>
    <property type="match status" value="1"/>
</dbReference>
<proteinExistence type="inferred from homology"/>
<dbReference type="Proteomes" id="UP000309544">
    <property type="component" value="Unassembled WGS sequence"/>
</dbReference>
<accession>A0A5C4S4Z8</accession>
<dbReference type="RefSeq" id="WP_139626036.1">
    <property type="nucleotide sequence ID" value="NZ_VDCI01000001.1"/>
</dbReference>
<evidence type="ECO:0000256" key="2">
    <source>
        <dbReference type="ARBA" id="ARBA00005426"/>
    </source>
</evidence>
<evidence type="ECO:0000313" key="13">
    <source>
        <dbReference type="Proteomes" id="UP000309544"/>
    </source>
</evidence>
<evidence type="ECO:0000256" key="3">
    <source>
        <dbReference type="ARBA" id="ARBA00011950"/>
    </source>
</evidence>
<comment type="similarity">
    <text evidence="2">Belongs to the MoaE family.</text>
</comment>
<evidence type="ECO:0000256" key="6">
    <source>
        <dbReference type="ARBA" id="ARBA00026066"/>
    </source>
</evidence>
<evidence type="ECO:0000256" key="4">
    <source>
        <dbReference type="ARBA" id="ARBA00013858"/>
    </source>
</evidence>
<dbReference type="GO" id="GO:0006777">
    <property type="term" value="P:Mo-molybdopterin cofactor biosynthetic process"/>
    <property type="evidence" value="ECO:0007669"/>
    <property type="project" value="UniProtKB-KW"/>
</dbReference>
<evidence type="ECO:0000256" key="10">
    <source>
        <dbReference type="ARBA" id="ARBA00032474"/>
    </source>
</evidence>
<comment type="catalytic activity">
    <reaction evidence="11">
        <text>2 [molybdopterin-synthase sulfur-carrier protein]-C-terminal-Gly-aminoethanethioate + cyclic pyranopterin phosphate + H2O = molybdopterin + 2 [molybdopterin-synthase sulfur-carrier protein]-C-terminal Gly-Gly + 2 H(+)</text>
        <dbReference type="Rhea" id="RHEA:26333"/>
        <dbReference type="Rhea" id="RHEA-COMP:12202"/>
        <dbReference type="Rhea" id="RHEA-COMP:19907"/>
        <dbReference type="ChEBI" id="CHEBI:15377"/>
        <dbReference type="ChEBI" id="CHEBI:15378"/>
        <dbReference type="ChEBI" id="CHEBI:58698"/>
        <dbReference type="ChEBI" id="CHEBI:59648"/>
        <dbReference type="ChEBI" id="CHEBI:90778"/>
        <dbReference type="ChEBI" id="CHEBI:232372"/>
        <dbReference type="EC" id="2.8.1.12"/>
    </reaction>
</comment>
<evidence type="ECO:0000256" key="1">
    <source>
        <dbReference type="ARBA" id="ARBA00005046"/>
    </source>
</evidence>
<comment type="subunit">
    <text evidence="6">Heterotetramer of 2 MoaD subunits and 2 MoaE subunits. Also stable as homodimer. The enzyme changes between these two forms during catalysis.</text>
</comment>
<keyword evidence="5" id="KW-0501">Molybdenum cofactor biosynthesis</keyword>
<name>A0A5C4S4Z8_PROVB</name>
<evidence type="ECO:0000313" key="12">
    <source>
        <dbReference type="EMBL" id="TNJ37751.1"/>
    </source>
</evidence>
<dbReference type="EC" id="2.8.1.12" evidence="3"/>
<dbReference type="Gene3D" id="3.90.1170.40">
    <property type="entry name" value="Molybdopterin biosynthesis MoaE subunit"/>
    <property type="match status" value="1"/>
</dbReference>
<comment type="caution">
    <text evidence="12">The sequence shown here is derived from an EMBL/GenBank/DDBJ whole genome shotgun (WGS) entry which is preliminary data.</text>
</comment>
<dbReference type="EMBL" id="VDCI01000001">
    <property type="protein sequence ID" value="TNJ37751.1"/>
    <property type="molecule type" value="Genomic_DNA"/>
</dbReference>
<dbReference type="GO" id="GO:0030366">
    <property type="term" value="F:molybdopterin synthase activity"/>
    <property type="evidence" value="ECO:0007669"/>
    <property type="project" value="UniProtKB-EC"/>
</dbReference>